<dbReference type="Pfam" id="PF03987">
    <property type="entry name" value="Autophagy_act_C"/>
    <property type="match status" value="1"/>
</dbReference>
<dbReference type="GO" id="GO:0000422">
    <property type="term" value="P:autophagy of mitochondrion"/>
    <property type="evidence" value="ECO:0007669"/>
    <property type="project" value="TreeGrafter"/>
</dbReference>
<dbReference type="InterPro" id="IPR007135">
    <property type="entry name" value="Atg3/Atg10"/>
</dbReference>
<evidence type="ECO:0000256" key="5">
    <source>
        <dbReference type="ARBA" id="ARBA00023006"/>
    </source>
</evidence>
<evidence type="ECO:0000256" key="4">
    <source>
        <dbReference type="ARBA" id="ARBA00022786"/>
    </source>
</evidence>
<accession>A0A8J2PEX7</accession>
<reference evidence="8" key="1">
    <citation type="submission" date="2021-06" db="EMBL/GenBank/DDBJ databases">
        <authorList>
            <person name="Hodson N. C."/>
            <person name="Mongue J. A."/>
            <person name="Jaron S. K."/>
        </authorList>
    </citation>
    <scope>NUCLEOTIDE SEQUENCE</scope>
</reference>
<evidence type="ECO:0000256" key="7">
    <source>
        <dbReference type="SAM" id="MobiDB-lite"/>
    </source>
</evidence>
<protein>
    <recommendedName>
        <fullName evidence="2">Ubiquitin-like-conjugating enzyme ATG10</fullName>
    </recommendedName>
    <alternativeName>
        <fullName evidence="6">Autophagy-related protein 10</fullName>
    </alternativeName>
</protein>
<evidence type="ECO:0000313" key="8">
    <source>
        <dbReference type="EMBL" id="CAG7734721.1"/>
    </source>
</evidence>
<keyword evidence="5" id="KW-0072">Autophagy</keyword>
<keyword evidence="3" id="KW-0808">Transferase</keyword>
<feature type="region of interest" description="Disordered" evidence="7">
    <location>
        <begin position="113"/>
        <end position="132"/>
    </location>
</feature>
<evidence type="ECO:0000256" key="2">
    <source>
        <dbReference type="ARBA" id="ARBA00021099"/>
    </source>
</evidence>
<evidence type="ECO:0000313" key="9">
    <source>
        <dbReference type="Proteomes" id="UP000708208"/>
    </source>
</evidence>
<dbReference type="GO" id="GO:0000045">
    <property type="term" value="P:autophagosome assembly"/>
    <property type="evidence" value="ECO:0007669"/>
    <property type="project" value="TreeGrafter"/>
</dbReference>
<dbReference type="GO" id="GO:0061651">
    <property type="term" value="F:Atg12 conjugating enzyme activity"/>
    <property type="evidence" value="ECO:0007669"/>
    <property type="project" value="TreeGrafter"/>
</dbReference>
<dbReference type="GO" id="GO:0032446">
    <property type="term" value="P:protein modification by small protein conjugation"/>
    <property type="evidence" value="ECO:0007669"/>
    <property type="project" value="TreeGrafter"/>
</dbReference>
<proteinExistence type="inferred from homology"/>
<keyword evidence="4" id="KW-0833">Ubl conjugation pathway</keyword>
<dbReference type="EMBL" id="CAJVCH010275270">
    <property type="protein sequence ID" value="CAG7734721.1"/>
    <property type="molecule type" value="Genomic_DNA"/>
</dbReference>
<comment type="similarity">
    <text evidence="1">Belongs to the ATG10 family.</text>
</comment>
<sequence length="274" mass="31065">METVYASRENSLFHSSIAISHERKKESIRQSTTLRTNLLKPLEHRVPHQSIRHATSTPNYVSLLHPLPQLRPFSPHITDSGPLWKVYGNREQIGDSYLKHTCVKRLADLIESDSNTESQTEESSSAAQLSQDSVETELESTYCKTDYLVKCEYHVVYSVSYSVPVLYFNISHANGSLLTLNEVWSMFRGKKSLITDADMWSTLSQQDHPVLNLPFFTIHPCHTSRLMGTLWNYSRDPPLSYLITWLSVVGGRLGLKVPNELGLYLASPEKPEGS</sequence>
<evidence type="ECO:0000256" key="1">
    <source>
        <dbReference type="ARBA" id="ARBA00005696"/>
    </source>
</evidence>
<comment type="caution">
    <text evidence="8">The sequence shown here is derived from an EMBL/GenBank/DDBJ whole genome shotgun (WGS) entry which is preliminary data.</text>
</comment>
<dbReference type="OrthoDB" id="4089664at2759"/>
<dbReference type="PANTHER" id="PTHR14957:SF1">
    <property type="entry name" value="UBIQUITIN-LIKE-CONJUGATING ENZYME ATG10"/>
    <property type="match status" value="1"/>
</dbReference>
<dbReference type="AlphaFoldDB" id="A0A8J2PEX7"/>
<evidence type="ECO:0000256" key="3">
    <source>
        <dbReference type="ARBA" id="ARBA00022679"/>
    </source>
</evidence>
<dbReference type="Proteomes" id="UP000708208">
    <property type="component" value="Unassembled WGS sequence"/>
</dbReference>
<gene>
    <name evidence="8" type="ORF">AFUS01_LOCUS23096</name>
</gene>
<dbReference type="GO" id="GO:0005829">
    <property type="term" value="C:cytosol"/>
    <property type="evidence" value="ECO:0007669"/>
    <property type="project" value="TreeGrafter"/>
</dbReference>
<name>A0A8J2PEX7_9HEXA</name>
<organism evidence="8 9">
    <name type="scientific">Allacma fusca</name>
    <dbReference type="NCBI Taxonomy" id="39272"/>
    <lineage>
        <taxon>Eukaryota</taxon>
        <taxon>Metazoa</taxon>
        <taxon>Ecdysozoa</taxon>
        <taxon>Arthropoda</taxon>
        <taxon>Hexapoda</taxon>
        <taxon>Collembola</taxon>
        <taxon>Symphypleona</taxon>
        <taxon>Sminthuridae</taxon>
        <taxon>Allacma</taxon>
    </lineage>
</organism>
<dbReference type="PANTHER" id="PTHR14957">
    <property type="entry name" value="UBIQUITIN-LIKE-CONJUGATING ENZYME ATG10"/>
    <property type="match status" value="1"/>
</dbReference>
<evidence type="ECO:0000256" key="6">
    <source>
        <dbReference type="ARBA" id="ARBA00029833"/>
    </source>
</evidence>
<keyword evidence="9" id="KW-1185">Reference proteome</keyword>